<reference evidence="9" key="1">
    <citation type="journal article" date="2020" name="Nat. Ecol. Evol.">
        <title>Deeply conserved synteny resolves early events in vertebrate evolution.</title>
        <authorList>
            <person name="Simakov O."/>
            <person name="Marletaz F."/>
            <person name="Yue J.X."/>
            <person name="O'Connell B."/>
            <person name="Jenkins J."/>
            <person name="Brandt A."/>
            <person name="Calef R."/>
            <person name="Tung C.H."/>
            <person name="Huang T.K."/>
            <person name="Schmutz J."/>
            <person name="Satoh N."/>
            <person name="Yu J.K."/>
            <person name="Putnam N.H."/>
            <person name="Green R.E."/>
            <person name="Rokhsar D.S."/>
        </authorList>
    </citation>
    <scope>NUCLEOTIDE SEQUENCE [LARGE SCALE GENOMIC DNA]</scope>
    <source>
        <strain evidence="9">S238N-H82</strain>
    </source>
</reference>
<evidence type="ECO:0000313" key="9">
    <source>
        <dbReference type="Proteomes" id="UP000001554"/>
    </source>
</evidence>
<dbReference type="InterPro" id="IPR017452">
    <property type="entry name" value="GPCR_Rhodpsn_7TM"/>
</dbReference>
<organism evidence="9 10">
    <name type="scientific">Branchiostoma floridae</name>
    <name type="common">Florida lancelet</name>
    <name type="synonym">Amphioxus</name>
    <dbReference type="NCBI Taxonomy" id="7739"/>
    <lineage>
        <taxon>Eukaryota</taxon>
        <taxon>Metazoa</taxon>
        <taxon>Chordata</taxon>
        <taxon>Cephalochordata</taxon>
        <taxon>Leptocardii</taxon>
        <taxon>Amphioxiformes</taxon>
        <taxon>Branchiostomatidae</taxon>
        <taxon>Branchiostoma</taxon>
    </lineage>
</organism>
<feature type="transmembrane region" description="Helical" evidence="7">
    <location>
        <begin position="69"/>
        <end position="90"/>
    </location>
</feature>
<dbReference type="OrthoDB" id="5987098at2759"/>
<dbReference type="GeneID" id="118431527"/>
<keyword evidence="4 7" id="KW-1133">Transmembrane helix</keyword>
<evidence type="ECO:0000259" key="8">
    <source>
        <dbReference type="PROSITE" id="PS50262"/>
    </source>
</evidence>
<dbReference type="OMA" id="CIVASHY"/>
<proteinExistence type="inferred from homology"/>
<dbReference type="RefSeq" id="XP_035698660.1">
    <property type="nucleotide sequence ID" value="XM_035842767.1"/>
</dbReference>
<keyword evidence="2" id="KW-1003">Cell membrane</keyword>
<evidence type="ECO:0000256" key="1">
    <source>
        <dbReference type="ARBA" id="ARBA00004651"/>
    </source>
</evidence>
<protein>
    <submittedName>
        <fullName evidence="10">Lysophosphatidic acid receptor 1-A-like</fullName>
    </submittedName>
</protein>
<dbReference type="InterPro" id="IPR000276">
    <property type="entry name" value="GPCR_Rhodpsn"/>
</dbReference>
<dbReference type="PROSITE" id="PS50262">
    <property type="entry name" value="G_PROTEIN_RECEP_F1_2"/>
    <property type="match status" value="1"/>
</dbReference>
<feature type="transmembrane region" description="Helical" evidence="7">
    <location>
        <begin position="239"/>
        <end position="257"/>
    </location>
</feature>
<feature type="domain" description="G-protein coupled receptors family 1 profile" evidence="8">
    <location>
        <begin position="11"/>
        <end position="255"/>
    </location>
</feature>
<evidence type="ECO:0000256" key="3">
    <source>
        <dbReference type="ARBA" id="ARBA00022692"/>
    </source>
</evidence>
<dbReference type="GO" id="GO:0005737">
    <property type="term" value="C:cytoplasm"/>
    <property type="evidence" value="ECO:0000318"/>
    <property type="project" value="GO_Central"/>
</dbReference>
<dbReference type="AlphaFoldDB" id="A0A9J7NCX7"/>
<evidence type="ECO:0000256" key="4">
    <source>
        <dbReference type="ARBA" id="ARBA00022989"/>
    </source>
</evidence>
<evidence type="ECO:0000256" key="5">
    <source>
        <dbReference type="ARBA" id="ARBA00023136"/>
    </source>
</evidence>
<dbReference type="SUPFAM" id="SSF81321">
    <property type="entry name" value="Family A G protein-coupled receptor-like"/>
    <property type="match status" value="1"/>
</dbReference>
<keyword evidence="9" id="KW-1185">Reference proteome</keyword>
<feature type="transmembrane region" description="Helical" evidence="7">
    <location>
        <begin position="29"/>
        <end position="57"/>
    </location>
</feature>
<feature type="transmembrane region" description="Helical" evidence="7">
    <location>
        <begin position="202"/>
        <end position="219"/>
    </location>
</feature>
<reference evidence="10" key="2">
    <citation type="submission" date="2025-08" db="UniProtKB">
        <authorList>
            <consortium name="RefSeq"/>
        </authorList>
    </citation>
    <scope>IDENTIFICATION</scope>
    <source>
        <strain evidence="10">S238N-H82</strain>
        <tissue evidence="10">Testes</tissue>
    </source>
</reference>
<dbReference type="PRINTS" id="PR00237">
    <property type="entry name" value="GPCRRHODOPSN"/>
</dbReference>
<accession>A0A9J7NCX7</accession>
<dbReference type="PANTHER" id="PTHR22750">
    <property type="entry name" value="G-PROTEIN COUPLED RECEPTOR"/>
    <property type="match status" value="1"/>
</dbReference>
<name>A0A9J7NCX7_BRAFL</name>
<evidence type="ECO:0000256" key="2">
    <source>
        <dbReference type="ARBA" id="ARBA00022475"/>
    </source>
</evidence>
<dbReference type="GO" id="GO:0007189">
    <property type="term" value="P:adenylate cyclase-activating G protein-coupled receptor signaling pathway"/>
    <property type="evidence" value="ECO:0000318"/>
    <property type="project" value="GO_Central"/>
</dbReference>
<keyword evidence="3 6" id="KW-0812">Transmembrane</keyword>
<keyword evidence="6" id="KW-0675">Receptor</keyword>
<evidence type="ECO:0000256" key="6">
    <source>
        <dbReference type="RuleBase" id="RU000688"/>
    </source>
</evidence>
<dbReference type="PROSITE" id="PS00237">
    <property type="entry name" value="G_PROTEIN_RECEP_F1_1"/>
    <property type="match status" value="1"/>
</dbReference>
<keyword evidence="6" id="KW-0807">Transducer</keyword>
<dbReference type="GO" id="GO:0004930">
    <property type="term" value="F:G protein-coupled receptor activity"/>
    <property type="evidence" value="ECO:0000318"/>
    <property type="project" value="GO_Central"/>
</dbReference>
<comment type="subcellular location">
    <subcellularLocation>
        <location evidence="1">Cell membrane</location>
        <topology evidence="1">Multi-pass membrane protein</topology>
    </subcellularLocation>
</comment>
<sequence>MIFLATWSIVGNCLPIAAIIKHEKLHKPVYLLMANVAASDICTGVSLLIMASTVYYHNGAKLSFALSRFVFTAVLLSGVSSAFGLLSLTTERYWFIVHGMTYVKNVTNDKCKVMIIVVWVLSVILAMLPNFGWNCTVQCVTVDNARYTHVYLGLVLVFVFIPMAAIVCLNTGIFWCLWKQVSAIRRQEAAVHAQHSTSRKSSITILIITILFLMGWLPFCIRMVEVVSCKQNCNETDPPMLGFVVLNSALNPIIYGFRLKEIRGGVKPLSSVDTNSASFKFCVL</sequence>
<comment type="similarity">
    <text evidence="6">Belongs to the G-protein coupled receptor 1 family.</text>
</comment>
<dbReference type="Pfam" id="PF00001">
    <property type="entry name" value="7tm_1"/>
    <property type="match status" value="1"/>
</dbReference>
<dbReference type="GO" id="GO:0005886">
    <property type="term" value="C:plasma membrane"/>
    <property type="evidence" value="ECO:0000318"/>
    <property type="project" value="GO_Central"/>
</dbReference>
<keyword evidence="5 7" id="KW-0472">Membrane</keyword>
<evidence type="ECO:0000313" key="10">
    <source>
        <dbReference type="RefSeq" id="XP_035698660.1"/>
    </source>
</evidence>
<dbReference type="CDD" id="cd14972">
    <property type="entry name" value="7tmA_EDG-like"/>
    <property type="match status" value="1"/>
</dbReference>
<evidence type="ECO:0000256" key="7">
    <source>
        <dbReference type="SAM" id="Phobius"/>
    </source>
</evidence>
<dbReference type="KEGG" id="bfo:118431527"/>
<dbReference type="Gene3D" id="1.20.1070.10">
    <property type="entry name" value="Rhodopsin 7-helix transmembrane proteins"/>
    <property type="match status" value="1"/>
</dbReference>
<feature type="transmembrane region" description="Helical" evidence="7">
    <location>
        <begin position="111"/>
        <end position="131"/>
    </location>
</feature>
<keyword evidence="6" id="KW-0297">G-protein coupled receptor</keyword>
<feature type="transmembrane region" description="Helical" evidence="7">
    <location>
        <begin position="151"/>
        <end position="178"/>
    </location>
</feature>
<gene>
    <name evidence="10" type="primary">LOC118431527</name>
</gene>
<dbReference type="Proteomes" id="UP000001554">
    <property type="component" value="Chromosome 15"/>
</dbReference>